<sequence length="71" mass="8488">MVGSFNGKLRDEWLDREGFRSRAGAEAEVLIERRRQFYNERRFHSARRYQSPAMVRRARLDSDNIDTRLAT</sequence>
<dbReference type="EMBL" id="CP002834">
    <property type="protein sequence ID" value="AFI68987.1"/>
    <property type="molecule type" value="Genomic_DNA"/>
</dbReference>
<dbReference type="Pfam" id="PF13683">
    <property type="entry name" value="rve_3"/>
    <property type="match status" value="1"/>
</dbReference>
<evidence type="ECO:0000259" key="1">
    <source>
        <dbReference type="Pfam" id="PF13683"/>
    </source>
</evidence>
<name>A0A0H3HSX9_BURP2</name>
<evidence type="ECO:0000313" key="2">
    <source>
        <dbReference type="EMBL" id="AFI68987.1"/>
    </source>
</evidence>
<proteinExistence type="predicted"/>
<reference evidence="2 3" key="1">
    <citation type="journal article" date="2012" name="PLoS ONE">
        <title>Evolution of Burkholderia pseudomallei in recurrent melioidosis.</title>
        <authorList>
            <person name="Hayden H.S."/>
            <person name="Lim R."/>
            <person name="Brittnacher M.J."/>
            <person name="Sims E.H."/>
            <person name="Ramage E.R."/>
            <person name="Fong C."/>
            <person name="Wu Z."/>
            <person name="Crist E."/>
            <person name="Chang J."/>
            <person name="Zhou Y."/>
            <person name="Radey M."/>
            <person name="Rohmer L."/>
            <person name="Haugen E."/>
            <person name="Gillett W."/>
            <person name="Wuthiekanun V."/>
            <person name="Peacock S.J."/>
            <person name="Kaul R."/>
            <person name="Miller S.I."/>
            <person name="Manoil C."/>
            <person name="Jacobs M.A."/>
        </authorList>
    </citation>
    <scope>NUCLEOTIDE SEQUENCE [LARGE SCALE GENOMIC DNA]</scope>
    <source>
        <strain evidence="2 3">1026b</strain>
    </source>
</reference>
<feature type="domain" description="Integrase catalytic" evidence="1">
    <location>
        <begin position="2"/>
        <end position="52"/>
    </location>
</feature>
<protein>
    <submittedName>
        <fullName evidence="2">Transposase B</fullName>
    </submittedName>
</protein>
<dbReference type="AlphaFoldDB" id="A0A0H3HSX9"/>
<accession>A0A0H3HSX9</accession>
<gene>
    <name evidence="2" type="ordered locus">BP1026B_II0728</name>
</gene>
<dbReference type="GO" id="GO:0015074">
    <property type="term" value="P:DNA integration"/>
    <property type="evidence" value="ECO:0007669"/>
    <property type="project" value="InterPro"/>
</dbReference>
<dbReference type="KEGG" id="bpz:BP1026B_II0728"/>
<dbReference type="InterPro" id="IPR001584">
    <property type="entry name" value="Integrase_cat-core"/>
</dbReference>
<evidence type="ECO:0000313" key="3">
    <source>
        <dbReference type="Proteomes" id="UP000010087"/>
    </source>
</evidence>
<dbReference type="Proteomes" id="UP000010087">
    <property type="component" value="Chromosome 2"/>
</dbReference>
<organism evidence="2 3">
    <name type="scientific">Burkholderia pseudomallei (strain 1026b)</name>
    <dbReference type="NCBI Taxonomy" id="884204"/>
    <lineage>
        <taxon>Bacteria</taxon>
        <taxon>Pseudomonadati</taxon>
        <taxon>Pseudomonadota</taxon>
        <taxon>Betaproteobacteria</taxon>
        <taxon>Burkholderiales</taxon>
        <taxon>Burkholderiaceae</taxon>
        <taxon>Burkholderia</taxon>
        <taxon>pseudomallei group</taxon>
    </lineage>
</organism>